<evidence type="ECO:0000256" key="2">
    <source>
        <dbReference type="ARBA" id="ARBA00004824"/>
    </source>
</evidence>
<comment type="caution">
    <text evidence="15">The sequence shown here is derived from an EMBL/GenBank/DDBJ whole genome shotgun (WGS) entry which is preliminary data.</text>
</comment>
<dbReference type="RefSeq" id="WP_344683477.1">
    <property type="nucleotide sequence ID" value="NZ_BAAAUX010000019.1"/>
</dbReference>
<keyword evidence="10 14" id="KW-0100">Branched-chain amino acid biosynthesis</keyword>
<dbReference type="Pfam" id="PF01063">
    <property type="entry name" value="Aminotran_4"/>
    <property type="match status" value="1"/>
</dbReference>
<evidence type="ECO:0000256" key="10">
    <source>
        <dbReference type="ARBA" id="ARBA00023304"/>
    </source>
</evidence>
<dbReference type="Gene3D" id="3.20.10.10">
    <property type="entry name" value="D-amino Acid Aminotransferase, subunit A, domain 2"/>
    <property type="match status" value="1"/>
</dbReference>
<dbReference type="InterPro" id="IPR050571">
    <property type="entry name" value="Class-IV_PLP-Dep_Aminotrnsfr"/>
</dbReference>
<sequence>MALPEAEFIWMDGSLVPWAEAKVHVLTHGLHYGTGVFEGTRAYATADGPALFRLDDHLDRLFRSARIVGMELPHTRDEIREATLDVVRANGLGSCYVRTLAYLGYGEMGIDVGRSPVRMSIAAWEWGSYLGGGADEGARLMTSSWRRNDPAVVPTAAKATGPYLNSVLAKAEARQAGFDEAVLLSPDGYVSECSGENIFVVRDGAVLTPPSSAGALEGITQDTVLRLAADLGFPARRENLLRSDLYAADEVFMCGTAAEVVPVRSVDRREVFSSNLVTGKIRSAFRSVVDGTDDAYRHWLTHVR</sequence>
<evidence type="ECO:0000256" key="12">
    <source>
        <dbReference type="ARBA" id="ARBA00048798"/>
    </source>
</evidence>
<evidence type="ECO:0000313" key="15">
    <source>
        <dbReference type="EMBL" id="GAA2808003.1"/>
    </source>
</evidence>
<keyword evidence="9 14" id="KW-0663">Pyridoxal phosphate</keyword>
<evidence type="ECO:0000313" key="16">
    <source>
        <dbReference type="Proteomes" id="UP001500979"/>
    </source>
</evidence>
<evidence type="ECO:0000256" key="5">
    <source>
        <dbReference type="ARBA" id="ARBA00009320"/>
    </source>
</evidence>
<dbReference type="InterPro" id="IPR043131">
    <property type="entry name" value="BCAT-like_N"/>
</dbReference>
<dbReference type="EMBL" id="BAAAUX010000019">
    <property type="protein sequence ID" value="GAA2808003.1"/>
    <property type="molecule type" value="Genomic_DNA"/>
</dbReference>
<comment type="pathway">
    <text evidence="3 14">Amino-acid biosynthesis; L-valine biosynthesis; L-valine from pyruvate: step 4/4.</text>
</comment>
<comment type="catalytic activity">
    <reaction evidence="13 14">
        <text>L-leucine + 2-oxoglutarate = 4-methyl-2-oxopentanoate + L-glutamate</text>
        <dbReference type="Rhea" id="RHEA:18321"/>
        <dbReference type="ChEBI" id="CHEBI:16810"/>
        <dbReference type="ChEBI" id="CHEBI:17865"/>
        <dbReference type="ChEBI" id="CHEBI:29985"/>
        <dbReference type="ChEBI" id="CHEBI:57427"/>
        <dbReference type="EC" id="2.6.1.42"/>
    </reaction>
</comment>
<evidence type="ECO:0000256" key="4">
    <source>
        <dbReference type="ARBA" id="ARBA00005072"/>
    </source>
</evidence>
<dbReference type="PANTHER" id="PTHR42743">
    <property type="entry name" value="AMINO-ACID AMINOTRANSFERASE"/>
    <property type="match status" value="1"/>
</dbReference>
<dbReference type="InterPro" id="IPR001544">
    <property type="entry name" value="Aminotrans_IV"/>
</dbReference>
<organism evidence="15 16">
    <name type="scientific">Saccharopolyspora taberi</name>
    <dbReference type="NCBI Taxonomy" id="60895"/>
    <lineage>
        <taxon>Bacteria</taxon>
        <taxon>Bacillati</taxon>
        <taxon>Actinomycetota</taxon>
        <taxon>Actinomycetes</taxon>
        <taxon>Pseudonocardiales</taxon>
        <taxon>Pseudonocardiaceae</taxon>
        <taxon>Saccharopolyspora</taxon>
    </lineage>
</organism>
<dbReference type="PANTHER" id="PTHR42743:SF11">
    <property type="entry name" value="AMINODEOXYCHORISMATE LYASE"/>
    <property type="match status" value="1"/>
</dbReference>
<reference evidence="15 16" key="1">
    <citation type="journal article" date="2019" name="Int. J. Syst. Evol. Microbiol.">
        <title>The Global Catalogue of Microorganisms (GCM) 10K type strain sequencing project: providing services to taxonomists for standard genome sequencing and annotation.</title>
        <authorList>
            <consortium name="The Broad Institute Genomics Platform"/>
            <consortium name="The Broad Institute Genome Sequencing Center for Infectious Disease"/>
            <person name="Wu L."/>
            <person name="Ma J."/>
        </authorList>
    </citation>
    <scope>NUCLEOTIDE SEQUENCE [LARGE SCALE GENOMIC DNA]</scope>
    <source>
        <strain evidence="15 16">JCM 9383</strain>
    </source>
</reference>
<keyword evidence="6 14" id="KW-0032">Aminotransferase</keyword>
<dbReference type="Gene3D" id="3.30.470.10">
    <property type="match status" value="1"/>
</dbReference>
<dbReference type="Proteomes" id="UP001500979">
    <property type="component" value="Unassembled WGS sequence"/>
</dbReference>
<dbReference type="InterPro" id="IPR005785">
    <property type="entry name" value="B_amino_transI"/>
</dbReference>
<dbReference type="CDD" id="cd01557">
    <property type="entry name" value="BCAT_beta_family"/>
    <property type="match status" value="1"/>
</dbReference>
<evidence type="ECO:0000256" key="9">
    <source>
        <dbReference type="ARBA" id="ARBA00022898"/>
    </source>
</evidence>
<comment type="similarity">
    <text evidence="5 14">Belongs to the class-IV pyridoxal-phosphate-dependent aminotransferase family.</text>
</comment>
<dbReference type="EC" id="2.6.1.42" evidence="14"/>
<comment type="catalytic activity">
    <reaction evidence="11 14">
        <text>L-valine + 2-oxoglutarate = 3-methyl-2-oxobutanoate + L-glutamate</text>
        <dbReference type="Rhea" id="RHEA:24813"/>
        <dbReference type="ChEBI" id="CHEBI:11851"/>
        <dbReference type="ChEBI" id="CHEBI:16810"/>
        <dbReference type="ChEBI" id="CHEBI:29985"/>
        <dbReference type="ChEBI" id="CHEBI:57762"/>
        <dbReference type="EC" id="2.6.1.42"/>
    </reaction>
</comment>
<accession>A0ABN3VIA7</accession>
<keyword evidence="8 14" id="KW-0808">Transferase</keyword>
<evidence type="ECO:0000256" key="1">
    <source>
        <dbReference type="ARBA" id="ARBA00001933"/>
    </source>
</evidence>
<evidence type="ECO:0000256" key="11">
    <source>
        <dbReference type="ARBA" id="ARBA00048212"/>
    </source>
</evidence>
<evidence type="ECO:0000256" key="6">
    <source>
        <dbReference type="ARBA" id="ARBA00022576"/>
    </source>
</evidence>
<evidence type="ECO:0000256" key="14">
    <source>
        <dbReference type="RuleBase" id="RU364094"/>
    </source>
</evidence>
<protein>
    <recommendedName>
        <fullName evidence="14">Branched-chain-amino-acid aminotransferase</fullName>
        <shortName evidence="14">BCAT</shortName>
        <ecNumber evidence="14">2.6.1.42</ecNumber>
    </recommendedName>
</protein>
<evidence type="ECO:0000256" key="3">
    <source>
        <dbReference type="ARBA" id="ARBA00004931"/>
    </source>
</evidence>
<comment type="catalytic activity">
    <reaction evidence="12 14">
        <text>L-isoleucine + 2-oxoglutarate = (S)-3-methyl-2-oxopentanoate + L-glutamate</text>
        <dbReference type="Rhea" id="RHEA:24801"/>
        <dbReference type="ChEBI" id="CHEBI:16810"/>
        <dbReference type="ChEBI" id="CHEBI:29985"/>
        <dbReference type="ChEBI" id="CHEBI:35146"/>
        <dbReference type="ChEBI" id="CHEBI:58045"/>
        <dbReference type="EC" id="2.6.1.42"/>
    </reaction>
</comment>
<evidence type="ECO:0000256" key="8">
    <source>
        <dbReference type="ARBA" id="ARBA00022679"/>
    </source>
</evidence>
<evidence type="ECO:0000256" key="7">
    <source>
        <dbReference type="ARBA" id="ARBA00022605"/>
    </source>
</evidence>
<dbReference type="InterPro" id="IPR043132">
    <property type="entry name" value="BCAT-like_C"/>
</dbReference>
<name>A0ABN3VIA7_9PSEU</name>
<dbReference type="InterPro" id="IPR036038">
    <property type="entry name" value="Aminotransferase-like"/>
</dbReference>
<gene>
    <name evidence="14" type="primary">ilvE</name>
    <name evidence="15" type="ORF">GCM10010470_49130</name>
</gene>
<dbReference type="NCBIfam" id="NF005146">
    <property type="entry name" value="PRK06606.1"/>
    <property type="match status" value="1"/>
</dbReference>
<comment type="pathway">
    <text evidence="2 14">Amino-acid biosynthesis; L-isoleucine biosynthesis; L-isoleucine from 2-oxobutanoate: step 4/4.</text>
</comment>
<proteinExistence type="inferred from homology"/>
<dbReference type="SUPFAM" id="SSF56752">
    <property type="entry name" value="D-aminoacid aminotransferase-like PLP-dependent enzymes"/>
    <property type="match status" value="1"/>
</dbReference>
<dbReference type="InterPro" id="IPR033939">
    <property type="entry name" value="BCAT_family"/>
</dbReference>
<keyword evidence="16" id="KW-1185">Reference proteome</keyword>
<evidence type="ECO:0000256" key="13">
    <source>
        <dbReference type="ARBA" id="ARBA00049229"/>
    </source>
</evidence>
<comment type="function">
    <text evidence="14">Acts on leucine, isoleucine and valine.</text>
</comment>
<keyword evidence="7 14" id="KW-0028">Amino-acid biosynthesis</keyword>
<comment type="pathway">
    <text evidence="4 14">Amino-acid biosynthesis; L-leucine biosynthesis; L-leucine from 3-methyl-2-oxobutanoate: step 4/4.</text>
</comment>
<dbReference type="NCBIfam" id="TIGR01122">
    <property type="entry name" value="ilvE_I"/>
    <property type="match status" value="1"/>
</dbReference>
<comment type="cofactor">
    <cofactor evidence="1 14">
        <name>pyridoxal 5'-phosphate</name>
        <dbReference type="ChEBI" id="CHEBI:597326"/>
    </cofactor>
</comment>